<dbReference type="EMBL" id="PYHO01000001">
    <property type="protein sequence ID" value="PSR48781.1"/>
    <property type="molecule type" value="Genomic_DNA"/>
</dbReference>
<organism evidence="2 3">
    <name type="scientific">Kluyvera genomosp. 2</name>
    <dbReference type="NCBI Taxonomy" id="2774054"/>
    <lineage>
        <taxon>Bacteria</taxon>
        <taxon>Pseudomonadati</taxon>
        <taxon>Pseudomonadota</taxon>
        <taxon>Gammaproteobacteria</taxon>
        <taxon>Enterobacterales</taxon>
        <taxon>Enterobacteriaceae</taxon>
        <taxon>Kluyvera</taxon>
    </lineage>
</organism>
<dbReference type="AlphaFoldDB" id="A0A2T2Y8B8"/>
<protein>
    <submittedName>
        <fullName evidence="2">Uncharacterized protein</fullName>
    </submittedName>
</protein>
<evidence type="ECO:0000256" key="1">
    <source>
        <dbReference type="SAM" id="SignalP"/>
    </source>
</evidence>
<evidence type="ECO:0000313" key="2">
    <source>
        <dbReference type="EMBL" id="PSR48781.1"/>
    </source>
</evidence>
<proteinExistence type="predicted"/>
<evidence type="ECO:0000313" key="3">
    <source>
        <dbReference type="Proteomes" id="UP000240892"/>
    </source>
</evidence>
<keyword evidence="1" id="KW-0732">Signal</keyword>
<gene>
    <name evidence="2" type="ORF">C8256_01955</name>
</gene>
<keyword evidence="3" id="KW-1185">Reference proteome</keyword>
<dbReference type="RefSeq" id="WP_106924367.1">
    <property type="nucleotide sequence ID" value="NZ_CABMMU010000001.1"/>
</dbReference>
<sequence length="127" mass="14086">MKKIILAGLILSVTFTAQAISEGYRKQLDKFGCTQMNDGHGCDIHKTKAQNQAAAAKAKPVAIGEVRGDAETILGMRANVALDYLLNHKYQPYGESDYVKGKWMIRVVIDKNKDYQVVNAQILPFSQ</sequence>
<comment type="caution">
    <text evidence="2">The sequence shown here is derived from an EMBL/GenBank/DDBJ whole genome shotgun (WGS) entry which is preliminary data.</text>
</comment>
<dbReference type="Proteomes" id="UP000240892">
    <property type="component" value="Unassembled WGS sequence"/>
</dbReference>
<feature type="signal peptide" evidence="1">
    <location>
        <begin position="1"/>
        <end position="19"/>
    </location>
</feature>
<feature type="chain" id="PRO_5015519007" evidence="1">
    <location>
        <begin position="20"/>
        <end position="127"/>
    </location>
</feature>
<accession>A0A2T2Y8B8</accession>
<reference evidence="2 3" key="1">
    <citation type="submission" date="2018-03" db="EMBL/GenBank/DDBJ databases">
        <title>First report of an OXA-48+CTX-M-M-producing Kluyvera ascorbata clone recovered from patients admitted in a University Hospital in Madrid, Spain.</title>
        <authorList>
            <person name="Hernandez-Garcia M."/>
            <person name="Leon-Sampedro R."/>
            <person name="Perez-Viso B."/>
            <person name="Morosini M.I."/>
            <person name="Lopez-Fresnena N."/>
            <person name="Coque T.M."/>
            <person name="Bonten M."/>
            <person name="Malhotra-Kumar S."/>
            <person name="Ruiz-Garbajosa P."/>
            <person name="Canton R."/>
        </authorList>
    </citation>
    <scope>NUCLEOTIDE SEQUENCE [LARGE SCALE GENOMIC DNA]</scope>
    <source>
        <strain evidence="2 3">KA2</strain>
    </source>
</reference>
<name>A0A2T2Y8B8_9ENTR</name>